<feature type="region of interest" description="Disordered" evidence="1">
    <location>
        <begin position="717"/>
        <end position="736"/>
    </location>
</feature>
<dbReference type="SMART" id="SM00233">
    <property type="entry name" value="PH"/>
    <property type="match status" value="1"/>
</dbReference>
<proteinExistence type="predicted"/>
<dbReference type="Pfam" id="PF00169">
    <property type="entry name" value="PH"/>
    <property type="match status" value="1"/>
</dbReference>
<dbReference type="InterPro" id="IPR001849">
    <property type="entry name" value="PH_domain"/>
</dbReference>
<dbReference type="PROSITE" id="PS50003">
    <property type="entry name" value="PH_DOMAIN"/>
    <property type="match status" value="1"/>
</dbReference>
<evidence type="ECO:0000313" key="3">
    <source>
        <dbReference type="Proteomes" id="UP000095280"/>
    </source>
</evidence>
<sequence length="1457" mass="162295">KRPVQLPRPLLRRLQRERLLRRLRELTRQWWRERAQDLNQVMQMRNVDVAQALRSHCGRNAEEIFLSRSLYSASHYNCQHETVVHSQGAYAAEAYRMPALLRAWSSRGDTCRYLPIFHQPRFYCTSNYVLKLAFSCFPIASLACLAALEFNWRRRCIRSEGVCHELANHYGKHALPYCLWARGLVDEACSAFLATSDLLGPGIDRASMLNEVARMYAMVDMPQDAASFYLMALRELMAAGALSDSLSFEPADDRLIRIGAHFQQLALCATVFDEGQFKTGCGAVARQRWLRVFTQRFAWKPEPGPSEPAWAPFIDTEAIQAAIQLGNLSDGQVDADSYAASIEQSGAGVSQQEQQQQREERPPQQPTAPIECGLRALISLVFVHCGDGTDWCRETLVHLDRLHEFTNLTSIYQSMLHAVLGERRAAIDYARDAIWLLRSLAPLIGREENDQFNEPQPGLDVSQLAAQLWQPLLDQISFHGRLPSPMRLAWRRSLSAPLLPTAVRESEETQQFAWLVGDDCSESLNLRLDSEGYLTGDVQLLAPRVPRIRLEPLTGRLLLKGYGGGGGGSSDSPCWLEPPVGADCSKSKRLESDEPRQLVLRAPCGREFTYCYSGYARLKHGCRLDTLYSVSDSGEVWRESPIKLIRRHLFKENLELLRKRSPRLFKGSKKAAELFSANPHLWDAAEKALSTLYHRQAILTASELVLKIRDYHAALQRHKKEGSKGRQAGGGRRRPRLDDYVYSGQQELTVLLDVSTVQSGFILHYHHSCPCDRSKAYINSQVDSILATCHVYVRCTDEDSTGCRPRLFVASSEREHVALMTPENPTLCSASWHQSLSNFFGASISLSTSFMPRAGRRRFLKSDLAVRHHESQRCFVTACSSDGLRLFSSPYLGEDAVVKRQAEILSRRQALDEAWSIGCWALFGHAIVGNALFSVEGLDLLRTPDITRLVRCTWSPESGHEDGSDEDTKTDVAKVDAAAASEDEIPTSNNLAYSRIILGIQWLTDCGRLLAVFLPDRLALLNPDTFDAVPIADDCRNFVELCGNQAVGDDLYGFRVPSVPNVHALNWQAGQTLQAQSEIRCYRTLEEQPLANGSGFRTVLSVQGNVYVLDTPANDEAGHRVRVVCAAAVPGQAREARCVPNVGLLVCAAPLAQVFGNADAESDAASDEQPLRQEVLYLFNWSGQLLSFLPGLGAGPHSFYCEPDSLPGRVYFRDGYGAVCCAELAESEQRRLADRAVRPIGMRVLNEKTLQRLCQRRRCSREGYLRMRRVTASGGGSEKRYYFKLCGNFLYYLDKPQDDQPVGALLLAGHMVEPSDSRDQAATFCLSYQDAPTVYHLTASSATEAALWMHSIIGAAHECALSMADTLRDQLRAITLTSDCQNQPATNSSLLMTVGAGGDVASGRVNSNIASMMSTVSLATRQSETSAFWLKEFSAVLDQRLETVYQLMLASCDSRSG</sequence>
<organism evidence="3 4">
    <name type="scientific">Macrostomum lignano</name>
    <dbReference type="NCBI Taxonomy" id="282301"/>
    <lineage>
        <taxon>Eukaryota</taxon>
        <taxon>Metazoa</taxon>
        <taxon>Spiralia</taxon>
        <taxon>Lophotrochozoa</taxon>
        <taxon>Platyhelminthes</taxon>
        <taxon>Rhabditophora</taxon>
        <taxon>Macrostomorpha</taxon>
        <taxon>Macrostomida</taxon>
        <taxon>Macrostomidae</taxon>
        <taxon>Macrostomum</taxon>
    </lineage>
</organism>
<evidence type="ECO:0000259" key="2">
    <source>
        <dbReference type="PROSITE" id="PS50003"/>
    </source>
</evidence>
<dbReference type="SUPFAM" id="SSF50729">
    <property type="entry name" value="PH domain-like"/>
    <property type="match status" value="1"/>
</dbReference>
<reference evidence="4" key="1">
    <citation type="submission" date="2016-11" db="UniProtKB">
        <authorList>
            <consortium name="WormBaseParasite"/>
        </authorList>
    </citation>
    <scope>IDENTIFICATION</scope>
</reference>
<protein>
    <submittedName>
        <fullName evidence="4">PH domain-containing protein</fullName>
    </submittedName>
</protein>
<accession>A0A1I8GLI3</accession>
<keyword evidence="3" id="KW-1185">Reference proteome</keyword>
<feature type="region of interest" description="Disordered" evidence="1">
    <location>
        <begin position="344"/>
        <end position="368"/>
    </location>
</feature>
<feature type="domain" description="PH" evidence="2">
    <location>
        <begin position="1258"/>
        <end position="1357"/>
    </location>
</feature>
<name>A0A1I8GLI3_9PLAT</name>
<evidence type="ECO:0000256" key="1">
    <source>
        <dbReference type="SAM" id="MobiDB-lite"/>
    </source>
</evidence>
<dbReference type="InterPro" id="IPR011993">
    <property type="entry name" value="PH-like_dom_sf"/>
</dbReference>
<dbReference type="Gene3D" id="2.30.29.30">
    <property type="entry name" value="Pleckstrin-homology domain (PH domain)/Phosphotyrosine-binding domain (PTB)"/>
    <property type="match status" value="1"/>
</dbReference>
<dbReference type="Proteomes" id="UP000095280">
    <property type="component" value="Unplaced"/>
</dbReference>
<dbReference type="WBParaSite" id="maker-uti_cns_0002246-snap-gene-0.2-mRNA-1">
    <property type="protein sequence ID" value="maker-uti_cns_0002246-snap-gene-0.2-mRNA-1"/>
    <property type="gene ID" value="maker-uti_cns_0002246-snap-gene-0.2"/>
</dbReference>
<evidence type="ECO:0000313" key="4">
    <source>
        <dbReference type="WBParaSite" id="maker-uti_cns_0002246-snap-gene-0.2-mRNA-1"/>
    </source>
</evidence>